<evidence type="ECO:0000256" key="6">
    <source>
        <dbReference type="ARBA" id="ARBA00023015"/>
    </source>
</evidence>
<evidence type="ECO:0000256" key="4">
    <source>
        <dbReference type="ARBA" id="ARBA00022771"/>
    </source>
</evidence>
<keyword evidence="9" id="KW-0539">Nucleus</keyword>
<feature type="region of interest" description="Disordered" evidence="11">
    <location>
        <begin position="600"/>
        <end position="632"/>
    </location>
</feature>
<dbReference type="EMBL" id="LVLB01000015">
    <property type="protein sequence ID" value="KYN96083.1"/>
    <property type="molecule type" value="Genomic_DNA"/>
</dbReference>
<feature type="domain" description="Cyclin-like" evidence="12">
    <location>
        <begin position="32"/>
        <end position="113"/>
    </location>
</feature>
<keyword evidence="6" id="KW-0805">Transcription regulation</keyword>
<feature type="compositionally biased region" description="Basic and acidic residues" evidence="11">
    <location>
        <begin position="609"/>
        <end position="620"/>
    </location>
</feature>
<keyword evidence="8" id="KW-0804">Transcription</keyword>
<dbReference type="GeneID" id="29778779"/>
<keyword evidence="4" id="KW-0863">Zinc-finger</keyword>
<comment type="subcellular location">
    <subcellularLocation>
        <location evidence="1">Nucleus</location>
    </subcellularLocation>
</comment>
<sequence length="666" mass="75919">VGQFIPSSGNKSFILSWGIRESREISLQKGYVNIQKIADHLHLSSQHIEAAQRIYLMALQRNFTMGRNNSYVAASCLYTICRREKSPIMLIDFSDILQTPVKPLGKTFLKLLRLLHINVPNIDPSLFLERFAHKLNLKNDIYKVTYTGIKLIQAMTRDWISTGRRPTGLCGAALLISTRMHGISINSNTIADIVRISNPTIIKRLAEFKNTSTAQIKASEFDKISINDIPSNNIPPCVIYYNKKKFKDNISEKNKTLSLCDDVDNLSEDMSSSTLINNEENKMVTHIMNHNFSTSKYQENNTNLVSSTHSNIDNTDLIFNNNSSDHLTKSDYSIHLDEICNENPKGNDIHNLAQKIMNTINLDINSNILKNIDTKMNLHNNLIDTFSVNTDVSTSTHKGTHISYNKEYTSETNYLDNINNLLNENENENENKNEKKNKNNDKNNHVNKNNHSNNIADNNPSLISNNISNESNDNTYNTTLKETVTCEINNILNDVDDAYNNFLNDSSDFQKGQKKNDTNNINNILTDFNYFFDNNSNNINDQNENLDLNSECSSSPSCNSLSDVYDSEIENIILSEKEKEMKMLIWDDMMKNHLPHLSKQLKKNKKRSHNDNNKNKDTNSKKKQNTLEDYSQIQSTGESVLKALGKSDKNLPNKINYDVLQSLFTS</sequence>
<dbReference type="PANTHER" id="PTHR11618">
    <property type="entry name" value="TRANSCRIPTION INITIATION FACTOR IIB-RELATED"/>
    <property type="match status" value="1"/>
</dbReference>
<feature type="compositionally biased region" description="Low complexity" evidence="11">
    <location>
        <begin position="446"/>
        <end position="461"/>
    </location>
</feature>
<evidence type="ECO:0000256" key="1">
    <source>
        <dbReference type="ARBA" id="ARBA00004123"/>
    </source>
</evidence>
<feature type="non-terminal residue" evidence="13">
    <location>
        <position position="1"/>
    </location>
</feature>
<evidence type="ECO:0000256" key="7">
    <source>
        <dbReference type="ARBA" id="ARBA00023159"/>
    </source>
</evidence>
<feature type="domain" description="Cyclin-like" evidence="12">
    <location>
        <begin position="126"/>
        <end position="210"/>
    </location>
</feature>
<evidence type="ECO:0000313" key="13">
    <source>
        <dbReference type="EMBL" id="KYN96083.1"/>
    </source>
</evidence>
<dbReference type="InterPro" id="IPR013150">
    <property type="entry name" value="TFIIB_cyclin"/>
</dbReference>
<dbReference type="InterPro" id="IPR013763">
    <property type="entry name" value="Cyclin-like_dom"/>
</dbReference>
<dbReference type="GO" id="GO:0005634">
    <property type="term" value="C:nucleus"/>
    <property type="evidence" value="ECO:0007669"/>
    <property type="project" value="UniProtKB-SubCell"/>
</dbReference>
<dbReference type="Pfam" id="PF07741">
    <property type="entry name" value="BRF1"/>
    <property type="match status" value="1"/>
</dbReference>
<dbReference type="CDD" id="cd20553">
    <property type="entry name" value="CYCLIN_TFIIIB90_rpt1"/>
    <property type="match status" value="1"/>
</dbReference>
<dbReference type="Gene3D" id="1.20.5.650">
    <property type="entry name" value="Single helix bin"/>
    <property type="match status" value="1"/>
</dbReference>
<dbReference type="KEGG" id="pgab:PGSY75_1449300"/>
<dbReference type="RefSeq" id="XP_018639549.1">
    <property type="nucleotide sequence ID" value="XM_018788177.1"/>
</dbReference>
<dbReference type="CDD" id="cd20554">
    <property type="entry name" value="CYCLIN_TFIIIB90_rpt2"/>
    <property type="match status" value="1"/>
</dbReference>
<protein>
    <recommendedName>
        <fullName evidence="10">B-related factor 1</fullName>
    </recommendedName>
</protein>
<dbReference type="VEuPathDB" id="PlasmoDB:PGABG01_1448100"/>
<dbReference type="GO" id="GO:0097550">
    <property type="term" value="C:transcription preinitiation complex"/>
    <property type="evidence" value="ECO:0007669"/>
    <property type="project" value="TreeGrafter"/>
</dbReference>
<dbReference type="PANTHER" id="PTHR11618:SF4">
    <property type="entry name" value="TRANSCRIPTION FACTOR IIIB 90 KDA SUBUNIT"/>
    <property type="match status" value="1"/>
</dbReference>
<keyword evidence="3" id="KW-0479">Metal-binding</keyword>
<reference evidence="13 14" key="1">
    <citation type="journal article" date="2016" name="Nat. Commun.">
        <title>Genomes of cryptic chimpanzee Plasmodium species reveal key evolutionary events leading to human malaria.</title>
        <authorList>
            <person name="Sundararaman S.A."/>
            <person name="Plenderleith L.J."/>
            <person name="Liu W."/>
            <person name="Loy D.E."/>
            <person name="Learn G.H."/>
            <person name="Li Y."/>
            <person name="Shaw K.S."/>
            <person name="Ayouba A."/>
            <person name="Peeters M."/>
            <person name="Speede S."/>
            <person name="Shaw G.M."/>
            <person name="Bushman F.D."/>
            <person name="Brisson D."/>
            <person name="Rayner J.C."/>
            <person name="Sharp P.M."/>
            <person name="Hahn B.H."/>
        </authorList>
    </citation>
    <scope>NUCLEOTIDE SEQUENCE [LARGE SCALE GENOMIC DNA]</scope>
    <source>
        <strain evidence="13 14">SY75</strain>
    </source>
</reference>
<comment type="caution">
    <text evidence="13">The sequence shown here is derived from an EMBL/GenBank/DDBJ whole genome shotgun (WGS) entry which is preliminary data.</text>
</comment>
<dbReference type="InterPro" id="IPR000812">
    <property type="entry name" value="TFIIB"/>
</dbReference>
<dbReference type="GO" id="GO:0008270">
    <property type="term" value="F:zinc ion binding"/>
    <property type="evidence" value="ECO:0007669"/>
    <property type="project" value="UniProtKB-KW"/>
</dbReference>
<dbReference type="VEuPathDB" id="PlasmoDB:PGSY75_1449300"/>
<dbReference type="GO" id="GO:0000995">
    <property type="term" value="F:RNA polymerase III general transcription initiation factor activity"/>
    <property type="evidence" value="ECO:0007669"/>
    <property type="project" value="TreeGrafter"/>
</dbReference>
<dbReference type="FunFam" id="1.10.472.10:FF:000002">
    <property type="entry name" value="Transcription factor IIIB 90 kDa subunit"/>
    <property type="match status" value="1"/>
</dbReference>
<evidence type="ECO:0000256" key="9">
    <source>
        <dbReference type="ARBA" id="ARBA00023242"/>
    </source>
</evidence>
<dbReference type="InterPro" id="IPR011665">
    <property type="entry name" value="BRF1_TBP-bd_dom"/>
</dbReference>
<dbReference type="GO" id="GO:0000126">
    <property type="term" value="C:transcription factor TFIIIB complex"/>
    <property type="evidence" value="ECO:0007669"/>
    <property type="project" value="TreeGrafter"/>
</dbReference>
<evidence type="ECO:0000256" key="3">
    <source>
        <dbReference type="ARBA" id="ARBA00022723"/>
    </source>
</evidence>
<comment type="similarity">
    <text evidence="2">Belongs to the TFIIB family.</text>
</comment>
<evidence type="ECO:0000259" key="12">
    <source>
        <dbReference type="SMART" id="SM00385"/>
    </source>
</evidence>
<evidence type="ECO:0000256" key="11">
    <source>
        <dbReference type="SAM" id="MobiDB-lite"/>
    </source>
</evidence>
<dbReference type="FunFam" id="1.10.472.10:FF:000007">
    <property type="entry name" value="Transcription factor IIIB 90 kDa subunit"/>
    <property type="match status" value="1"/>
</dbReference>
<dbReference type="Pfam" id="PF00382">
    <property type="entry name" value="TFIIB"/>
    <property type="match status" value="2"/>
</dbReference>
<dbReference type="InterPro" id="IPR036915">
    <property type="entry name" value="Cyclin-like_sf"/>
</dbReference>
<proteinExistence type="inferred from homology"/>
<dbReference type="SUPFAM" id="SSF47954">
    <property type="entry name" value="Cyclin-like"/>
    <property type="match status" value="2"/>
</dbReference>
<dbReference type="Gene3D" id="1.10.472.10">
    <property type="entry name" value="Cyclin-like"/>
    <property type="match status" value="2"/>
</dbReference>
<evidence type="ECO:0000256" key="10">
    <source>
        <dbReference type="ARBA" id="ARBA00031009"/>
    </source>
</evidence>
<name>A0A151LAU9_9APIC</name>
<dbReference type="Proteomes" id="UP000076004">
    <property type="component" value="Unassembled WGS sequence"/>
</dbReference>
<evidence type="ECO:0000256" key="5">
    <source>
        <dbReference type="ARBA" id="ARBA00022833"/>
    </source>
</evidence>
<accession>A0A151LAU9</accession>
<keyword evidence="7" id="KW-0010">Activator</keyword>
<evidence type="ECO:0000313" key="14">
    <source>
        <dbReference type="Proteomes" id="UP000076004"/>
    </source>
</evidence>
<dbReference type="AlphaFoldDB" id="A0A151LAU9"/>
<keyword evidence="5" id="KW-0862">Zinc</keyword>
<feature type="compositionally biased region" description="Basic and acidic residues" evidence="11">
    <location>
        <begin position="429"/>
        <end position="444"/>
    </location>
</feature>
<feature type="region of interest" description="Disordered" evidence="11">
    <location>
        <begin position="427"/>
        <end position="461"/>
    </location>
</feature>
<dbReference type="GO" id="GO:0017025">
    <property type="term" value="F:TBP-class protein binding"/>
    <property type="evidence" value="ECO:0007669"/>
    <property type="project" value="InterPro"/>
</dbReference>
<dbReference type="PRINTS" id="PR00685">
    <property type="entry name" value="TIFACTORIIB"/>
</dbReference>
<dbReference type="GO" id="GO:0001006">
    <property type="term" value="F:RNA polymerase III type 3 promoter sequence-specific DNA binding"/>
    <property type="evidence" value="ECO:0007669"/>
    <property type="project" value="TreeGrafter"/>
</dbReference>
<gene>
    <name evidence="13" type="ORF">PGSY75_1449300</name>
</gene>
<organism evidence="13 14">
    <name type="scientific">Plasmodium gaboni</name>
    <dbReference type="NCBI Taxonomy" id="647221"/>
    <lineage>
        <taxon>Eukaryota</taxon>
        <taxon>Sar</taxon>
        <taxon>Alveolata</taxon>
        <taxon>Apicomplexa</taxon>
        <taxon>Aconoidasida</taxon>
        <taxon>Haemosporida</taxon>
        <taxon>Plasmodiidae</taxon>
        <taxon>Plasmodium</taxon>
        <taxon>Plasmodium (Laverania)</taxon>
    </lineage>
</organism>
<dbReference type="SMART" id="SM00385">
    <property type="entry name" value="CYCLIN"/>
    <property type="match status" value="2"/>
</dbReference>
<evidence type="ECO:0000256" key="2">
    <source>
        <dbReference type="ARBA" id="ARBA00010857"/>
    </source>
</evidence>
<evidence type="ECO:0000256" key="8">
    <source>
        <dbReference type="ARBA" id="ARBA00023163"/>
    </source>
</evidence>
<dbReference type="GO" id="GO:0070897">
    <property type="term" value="P:transcription preinitiation complex assembly"/>
    <property type="evidence" value="ECO:0007669"/>
    <property type="project" value="InterPro"/>
</dbReference>